<evidence type="ECO:0000256" key="6">
    <source>
        <dbReference type="ARBA" id="ARBA00022679"/>
    </source>
</evidence>
<keyword evidence="7" id="KW-0812">Transmembrane</keyword>
<accession>A0A1Y2EQQ7</accession>
<dbReference type="GO" id="GO:0016263">
    <property type="term" value="F:glycoprotein-N-acetylgalactosamine 3-beta-galactosyltransferase activity"/>
    <property type="evidence" value="ECO:0007669"/>
    <property type="project" value="UniProtKB-EC"/>
</dbReference>
<organism evidence="13 14">
    <name type="scientific">Protomyces lactucae-debilis</name>
    <dbReference type="NCBI Taxonomy" id="2754530"/>
    <lineage>
        <taxon>Eukaryota</taxon>
        <taxon>Fungi</taxon>
        <taxon>Dikarya</taxon>
        <taxon>Ascomycota</taxon>
        <taxon>Taphrinomycotina</taxon>
        <taxon>Taphrinomycetes</taxon>
        <taxon>Taphrinales</taxon>
        <taxon>Protomycetaceae</taxon>
        <taxon>Protomyces</taxon>
    </lineage>
</organism>
<comment type="pathway">
    <text evidence="2">Protein modification; protein glycosylation.</text>
</comment>
<keyword evidence="9" id="KW-0735">Signal-anchor</keyword>
<dbReference type="InterPro" id="IPR003378">
    <property type="entry name" value="Fringe-like_glycosylTrfase"/>
</dbReference>
<dbReference type="EMBL" id="MCFI01000032">
    <property type="protein sequence ID" value="ORY73921.1"/>
    <property type="molecule type" value="Genomic_DNA"/>
</dbReference>
<evidence type="ECO:0000256" key="11">
    <source>
        <dbReference type="ARBA" id="ARBA00023136"/>
    </source>
</evidence>
<dbReference type="STRING" id="56484.A0A1Y2EQQ7"/>
<keyword evidence="5" id="KW-0328">Glycosyltransferase</keyword>
<evidence type="ECO:0000256" key="2">
    <source>
        <dbReference type="ARBA" id="ARBA00004922"/>
    </source>
</evidence>
<evidence type="ECO:0000256" key="3">
    <source>
        <dbReference type="ARBA" id="ARBA00006462"/>
    </source>
</evidence>
<reference evidence="13 14" key="1">
    <citation type="submission" date="2016-07" db="EMBL/GenBank/DDBJ databases">
        <title>Pervasive Adenine N6-methylation of Active Genes in Fungi.</title>
        <authorList>
            <consortium name="DOE Joint Genome Institute"/>
            <person name="Mondo S.J."/>
            <person name="Dannebaum R.O."/>
            <person name="Kuo R.C."/>
            <person name="Labutti K."/>
            <person name="Haridas S."/>
            <person name="Kuo A."/>
            <person name="Salamov A."/>
            <person name="Ahrendt S.R."/>
            <person name="Lipzen A."/>
            <person name="Sullivan W."/>
            <person name="Andreopoulos W.B."/>
            <person name="Clum A."/>
            <person name="Lindquist E."/>
            <person name="Daum C."/>
            <person name="Ramamoorthy G.K."/>
            <person name="Gryganskyi A."/>
            <person name="Culley D."/>
            <person name="Magnuson J.K."/>
            <person name="James T.Y."/>
            <person name="O'Malley M.A."/>
            <person name="Stajich J.E."/>
            <person name="Spatafora J.W."/>
            <person name="Visel A."/>
            <person name="Grigoriev I.V."/>
        </authorList>
    </citation>
    <scope>NUCLEOTIDE SEQUENCE [LARGE SCALE GENOMIC DNA]</scope>
    <source>
        <strain evidence="13 14">12-1054</strain>
    </source>
</reference>
<evidence type="ECO:0000313" key="13">
    <source>
        <dbReference type="EMBL" id="ORY73921.1"/>
    </source>
</evidence>
<dbReference type="Gene3D" id="3.90.550.50">
    <property type="match status" value="1"/>
</dbReference>
<keyword evidence="11" id="KW-0472">Membrane</keyword>
<evidence type="ECO:0000256" key="10">
    <source>
        <dbReference type="ARBA" id="ARBA00022989"/>
    </source>
</evidence>
<protein>
    <recommendedName>
        <fullName evidence="4">N-acetylgalactosaminide beta-1,3-galactosyltransferase</fullName>
        <ecNumber evidence="4">2.4.1.122</ecNumber>
    </recommendedName>
</protein>
<comment type="similarity">
    <text evidence="3">Belongs to the glycosyltransferase 31 family. Beta3-Gal-T subfamily.</text>
</comment>
<dbReference type="Proteomes" id="UP000193685">
    <property type="component" value="Unassembled WGS sequence"/>
</dbReference>
<dbReference type="OMA" id="MLWRVDA"/>
<dbReference type="PANTHER" id="PTHR23033">
    <property type="entry name" value="BETA1,3-GALACTOSYLTRANSFERASE"/>
    <property type="match status" value="1"/>
</dbReference>
<keyword evidence="14" id="KW-1185">Reference proteome</keyword>
<name>A0A1Y2EQQ7_PROLT</name>
<comment type="caution">
    <text evidence="13">The sequence shown here is derived from an EMBL/GenBank/DDBJ whole genome shotgun (WGS) entry which is preliminary data.</text>
</comment>
<dbReference type="GeneID" id="63784961"/>
<evidence type="ECO:0000313" key="14">
    <source>
        <dbReference type="Proteomes" id="UP000193685"/>
    </source>
</evidence>
<evidence type="ECO:0000256" key="9">
    <source>
        <dbReference type="ARBA" id="ARBA00022968"/>
    </source>
</evidence>
<proteinExistence type="inferred from homology"/>
<gene>
    <name evidence="13" type="ORF">BCR37DRAFT_372810</name>
</gene>
<evidence type="ECO:0000256" key="1">
    <source>
        <dbReference type="ARBA" id="ARBA00004606"/>
    </source>
</evidence>
<feature type="domain" description="Fringe-like glycosyltransferase" evidence="12">
    <location>
        <begin position="166"/>
        <end position="258"/>
    </location>
</feature>
<keyword evidence="8" id="KW-0547">Nucleotide-binding</keyword>
<keyword evidence="6" id="KW-0808">Transferase</keyword>
<evidence type="ECO:0000259" key="12">
    <source>
        <dbReference type="Pfam" id="PF02434"/>
    </source>
</evidence>
<dbReference type="RefSeq" id="XP_040721926.1">
    <property type="nucleotide sequence ID" value="XM_040868362.1"/>
</dbReference>
<dbReference type="EC" id="2.4.1.122" evidence="4"/>
<evidence type="ECO:0000256" key="4">
    <source>
        <dbReference type="ARBA" id="ARBA00012557"/>
    </source>
</evidence>
<dbReference type="InterPro" id="IPR026050">
    <property type="entry name" value="C1GALT1/C1GALT1_chp1"/>
</dbReference>
<sequence length="439" mass="49783">MPRSSFAYRLVAALACFWIFFSVTRHVIYTTQVPEHLISHPNGFRPDDVMLIMKSGRDVLRERLPPQLETFASTKEGRNIKNSIIISDYATKIGNYDVVDIVSHLKDDPAVNTTKKYQVYLDVHDRLKAHGEEPQWGKAPGTNDEGWSVDAMKNIPGYLYAWETYKAKWYFGIDDDTYVIWPSVYELLSLLDPDKKSYIGSANILLVNNAEFMHGGTGIIISRAAMKERFETQKDGLYKFNKHAAELCCGDAVLGMAMVDAGVKGWRAFETYFHGSHIENMVFSADRVCSPMLGLHHITPSAMRFLHDRLHGRGIMTWADVFLRVAPETLAAPALLERLNWDFIRSDDQNDKTSVKFTNEKTTAVCRATCEQNSNSCLGWSFDVQSKACLLSSKISPGKERTGFVSGINMDRLAQLQGECAKPEKDWRQYVLEQDRKHS</sequence>
<dbReference type="PANTHER" id="PTHR23033:SF47">
    <property type="entry name" value="APPLE DOMAIN-CONTAINING PROTEIN-RELATED"/>
    <property type="match status" value="1"/>
</dbReference>
<evidence type="ECO:0000256" key="7">
    <source>
        <dbReference type="ARBA" id="ARBA00022692"/>
    </source>
</evidence>
<dbReference type="GO" id="GO:0016020">
    <property type="term" value="C:membrane"/>
    <property type="evidence" value="ECO:0007669"/>
    <property type="project" value="UniProtKB-SubCell"/>
</dbReference>
<dbReference type="GO" id="GO:0000166">
    <property type="term" value="F:nucleotide binding"/>
    <property type="evidence" value="ECO:0007669"/>
    <property type="project" value="UniProtKB-KW"/>
</dbReference>
<evidence type="ECO:0000256" key="5">
    <source>
        <dbReference type="ARBA" id="ARBA00022676"/>
    </source>
</evidence>
<dbReference type="Gene3D" id="3.50.4.10">
    <property type="entry name" value="Hepatocyte Growth Factor"/>
    <property type="match status" value="1"/>
</dbReference>
<evidence type="ECO:0000256" key="8">
    <source>
        <dbReference type="ARBA" id="ARBA00022741"/>
    </source>
</evidence>
<dbReference type="OrthoDB" id="414175at2759"/>
<dbReference type="Pfam" id="PF02434">
    <property type="entry name" value="Fringe"/>
    <property type="match status" value="1"/>
</dbReference>
<keyword evidence="10" id="KW-1133">Transmembrane helix</keyword>
<dbReference type="AlphaFoldDB" id="A0A1Y2EQQ7"/>
<comment type="subcellular location">
    <subcellularLocation>
        <location evidence="1">Membrane</location>
        <topology evidence="1">Single-pass type II membrane protein</topology>
    </subcellularLocation>
</comment>